<reference evidence="1" key="1">
    <citation type="journal article" date="2016" name="Insect Biochem. Mol. Biol.">
        <title>Multifaceted biological insights from a draft genome sequence of the tobacco hornworm moth, Manduca sexta.</title>
        <authorList>
            <person name="Kanost M.R."/>
            <person name="Arrese E.L."/>
            <person name="Cao X."/>
            <person name="Chen Y.R."/>
            <person name="Chellapilla S."/>
            <person name="Goldsmith M.R."/>
            <person name="Grosse-Wilde E."/>
            <person name="Heckel D.G."/>
            <person name="Herndon N."/>
            <person name="Jiang H."/>
            <person name="Papanicolaou A."/>
            <person name="Qu J."/>
            <person name="Soulages J.L."/>
            <person name="Vogel H."/>
            <person name="Walters J."/>
            <person name="Waterhouse R.M."/>
            <person name="Ahn S.J."/>
            <person name="Almeida F.C."/>
            <person name="An C."/>
            <person name="Aqrawi P."/>
            <person name="Bretschneider A."/>
            <person name="Bryant W.B."/>
            <person name="Bucks S."/>
            <person name="Chao H."/>
            <person name="Chevignon G."/>
            <person name="Christen J.M."/>
            <person name="Clarke D.F."/>
            <person name="Dittmer N.T."/>
            <person name="Ferguson L.C.F."/>
            <person name="Garavelou S."/>
            <person name="Gordon K.H.J."/>
            <person name="Gunaratna R.T."/>
            <person name="Han Y."/>
            <person name="Hauser F."/>
            <person name="He Y."/>
            <person name="Heidel-Fischer H."/>
            <person name="Hirsh A."/>
            <person name="Hu Y."/>
            <person name="Jiang H."/>
            <person name="Kalra D."/>
            <person name="Klinner C."/>
            <person name="Konig C."/>
            <person name="Kovar C."/>
            <person name="Kroll A.R."/>
            <person name="Kuwar S.S."/>
            <person name="Lee S.L."/>
            <person name="Lehman R."/>
            <person name="Li K."/>
            <person name="Li Z."/>
            <person name="Liang H."/>
            <person name="Lovelace S."/>
            <person name="Lu Z."/>
            <person name="Mansfield J.H."/>
            <person name="McCulloch K.J."/>
            <person name="Mathew T."/>
            <person name="Morton B."/>
            <person name="Muzny D.M."/>
            <person name="Neunemann D."/>
            <person name="Ongeri F."/>
            <person name="Pauchet Y."/>
            <person name="Pu L.L."/>
            <person name="Pyrousis I."/>
            <person name="Rao X.J."/>
            <person name="Redding A."/>
            <person name="Roesel C."/>
            <person name="Sanchez-Gracia A."/>
            <person name="Schaack S."/>
            <person name="Shukla A."/>
            <person name="Tetreau G."/>
            <person name="Wang Y."/>
            <person name="Xiong G.H."/>
            <person name="Traut W."/>
            <person name="Walsh T.K."/>
            <person name="Worley K.C."/>
            <person name="Wu D."/>
            <person name="Wu W."/>
            <person name="Wu Y.Q."/>
            <person name="Zhang X."/>
            <person name="Zou Z."/>
            <person name="Zucker H."/>
            <person name="Briscoe A.D."/>
            <person name="Burmester T."/>
            <person name="Clem R.J."/>
            <person name="Feyereisen R."/>
            <person name="Grimmelikhuijzen C.J.P."/>
            <person name="Hamodrakas S.J."/>
            <person name="Hansson B.S."/>
            <person name="Huguet E."/>
            <person name="Jermiin L.S."/>
            <person name="Lan Q."/>
            <person name="Lehman H.K."/>
            <person name="Lorenzen M."/>
            <person name="Merzendorfer H."/>
            <person name="Michalopoulos I."/>
            <person name="Morton D.B."/>
            <person name="Muthukrishnan S."/>
            <person name="Oakeshott J.G."/>
            <person name="Palmer W."/>
            <person name="Park Y."/>
            <person name="Passarelli A.L."/>
            <person name="Rozas J."/>
            <person name="Schwartz L.M."/>
            <person name="Smith W."/>
            <person name="Southgate A."/>
            <person name="Vilcinskas A."/>
            <person name="Vogt R."/>
            <person name="Wang P."/>
            <person name="Werren J."/>
            <person name="Yu X.Q."/>
            <person name="Zhou J.J."/>
            <person name="Brown S.J."/>
            <person name="Scherer S.E."/>
            <person name="Richards S."/>
            <person name="Blissard G.W."/>
        </authorList>
    </citation>
    <scope>NUCLEOTIDE SEQUENCE</scope>
</reference>
<accession>A0A922CU01</accession>
<name>A0A922CU01_MANSE</name>
<sequence>MRVAENTEAVAGCVIPESHLVANNYLPKQNLEQDLNVPKVPQNIGGNVVYIQHNPHSNARVTNVMQGREVNVIDDISGREIQKQHKAPEQLVYVPEKTEDEAKAPNEMRVPPNTGSERIVFVQANMPEGNVSLHNNISGTATPELNTTQESGIYVSHNMPEKMTTQYDSNQTPIRVIYVPHMPGGNVNQPSGLPGVIIHDPNNVQGQIQYAPHNVANPTPSPNNLQGYFQYAPQNISNRTPSPINSQGNFQYAHQNISNRTPSPINSQGNIQYAPQNMPNGMPAPNRIQGRSTEVLNRVATIASKLISQHENENKPENIVHTAQPVATPVVYSPYMMGDGSGFIPQMQYQSPYIPQPYLTPAYNMQPMNQASYFPPIAQPVQDGVYTSSPPIPIEQGTFVPDNVPSQLPEPDVLNSGNQFFDNMDTNAVNEDCCSWYDCCCLFSCCSGE</sequence>
<gene>
    <name evidence="1" type="ORF">O3G_MSEX011371</name>
</gene>
<evidence type="ECO:0000313" key="1">
    <source>
        <dbReference type="EMBL" id="KAG6459395.1"/>
    </source>
</evidence>
<organism evidence="1 2">
    <name type="scientific">Manduca sexta</name>
    <name type="common">Tobacco hawkmoth</name>
    <name type="synonym">Tobacco hornworm</name>
    <dbReference type="NCBI Taxonomy" id="7130"/>
    <lineage>
        <taxon>Eukaryota</taxon>
        <taxon>Metazoa</taxon>
        <taxon>Ecdysozoa</taxon>
        <taxon>Arthropoda</taxon>
        <taxon>Hexapoda</taxon>
        <taxon>Insecta</taxon>
        <taxon>Pterygota</taxon>
        <taxon>Neoptera</taxon>
        <taxon>Endopterygota</taxon>
        <taxon>Lepidoptera</taxon>
        <taxon>Glossata</taxon>
        <taxon>Ditrysia</taxon>
        <taxon>Bombycoidea</taxon>
        <taxon>Sphingidae</taxon>
        <taxon>Sphinginae</taxon>
        <taxon>Sphingini</taxon>
        <taxon>Manduca</taxon>
    </lineage>
</organism>
<proteinExistence type="predicted"/>
<comment type="caution">
    <text evidence="1">The sequence shown here is derived from an EMBL/GenBank/DDBJ whole genome shotgun (WGS) entry which is preliminary data.</text>
</comment>
<reference evidence="1" key="2">
    <citation type="submission" date="2020-12" db="EMBL/GenBank/DDBJ databases">
        <authorList>
            <person name="Kanost M."/>
        </authorList>
    </citation>
    <scope>NUCLEOTIDE SEQUENCE</scope>
</reference>
<protein>
    <submittedName>
        <fullName evidence="1">Uncharacterized protein</fullName>
    </submittedName>
</protein>
<dbReference type="AlphaFoldDB" id="A0A922CU01"/>
<dbReference type="EMBL" id="JH668621">
    <property type="protein sequence ID" value="KAG6459395.1"/>
    <property type="molecule type" value="Genomic_DNA"/>
</dbReference>
<keyword evidence="2" id="KW-1185">Reference proteome</keyword>
<dbReference type="Proteomes" id="UP000791440">
    <property type="component" value="Unassembled WGS sequence"/>
</dbReference>
<evidence type="ECO:0000313" key="2">
    <source>
        <dbReference type="Proteomes" id="UP000791440"/>
    </source>
</evidence>